<dbReference type="EMBL" id="JBBPEH010000003">
    <property type="protein sequence ID" value="KAK7540715.1"/>
    <property type="molecule type" value="Genomic_DNA"/>
</dbReference>
<dbReference type="PANTHER" id="PTHR12172:SF0">
    <property type="entry name" value="CELL CYCLE CHECKPOINT PROTEIN RAD17"/>
    <property type="match status" value="1"/>
</dbReference>
<feature type="region of interest" description="Disordered" evidence="8">
    <location>
        <begin position="772"/>
        <end position="809"/>
    </location>
</feature>
<dbReference type="SUPFAM" id="SSF52540">
    <property type="entry name" value="P-loop containing nucleoside triphosphate hydrolases"/>
    <property type="match status" value="1"/>
</dbReference>
<feature type="compositionally biased region" description="Polar residues" evidence="8">
    <location>
        <begin position="45"/>
        <end position="72"/>
    </location>
</feature>
<comment type="subcellular location">
    <subcellularLocation>
        <location evidence="1">Nucleus</location>
    </subcellularLocation>
</comment>
<keyword evidence="3" id="KW-0547">Nucleotide-binding</keyword>
<evidence type="ECO:0000256" key="5">
    <source>
        <dbReference type="ARBA" id="ARBA00022840"/>
    </source>
</evidence>
<evidence type="ECO:0000256" key="2">
    <source>
        <dbReference type="ARBA" id="ARBA00006168"/>
    </source>
</evidence>
<name>A0ABR1LZU3_9PEZI</name>
<evidence type="ECO:0000259" key="9">
    <source>
        <dbReference type="Pfam" id="PF25812"/>
    </source>
</evidence>
<dbReference type="Gene3D" id="3.40.50.300">
    <property type="entry name" value="P-loop containing nucleotide triphosphate hydrolases"/>
    <property type="match status" value="1"/>
</dbReference>
<dbReference type="RefSeq" id="XP_066657646.1">
    <property type="nucleotide sequence ID" value="XM_066799433.1"/>
</dbReference>
<evidence type="ECO:0000256" key="7">
    <source>
        <dbReference type="ARBA" id="ARBA00023306"/>
    </source>
</evidence>
<keyword evidence="6" id="KW-0539">Nucleus</keyword>
<sequence length="855" mass="93245">MRQPRQRAVVLSSSDHEPDEQSPQNSPQSRSKSSSAKSRPKTRSQPPRQKSQTLKPTGTSKSETQATKPKTIQSFFQSAAAQKQRPKLSPTIEKEHENGLEDYEDTIQDDSLDEGAPSALKPSGQTSVTARTARKRSRDTSLGFGDGDGADAPLSGSQKFLKSVSGQRRPTPVQESTPHVIMDHKPWVDRFSPANLDELAVHKKKVADVKLWLTNVFARRERKRLLVLKGAAGTGKTTTLNLLAKEMGFAINEWRNPVGSDFSSSTFVSLAAQFEDFMGRSGKFGSLSFETEGPTKSTSLPQVTSNQLVLIEEFPNTFARSSDALQSFRSAIEQFLSSSVPSLASAFTRSKDNGSAPIPVIMIISETLLSATASAADSFTAYRLLGPSIMNHQGTTVIEFNPVAPTFMAKALKLALAKEAQISKRTTAPGPLVLKKLSEIGDVRSAVSALEFLCLRGDEAGDWSSTIKPRKGKKSAGEKPLTKMEQDSLAMISQRESTLGIFHAVGKVVYNKREGPSQLPQPPTHLPQHRRPKQSEVAVDALIDELGTNIQTYVAALHENYALSCCGPSEEETLDSLNDCIDVLSDADILCPDRFSANGATRRAYQGVGTDTLRQDEMSFEIAVRGLLFSLPSPVKRPRIDNFTANRFAGGAQNQMFYPTSSRLWRVQEELEGLLENTIKIAQEEGLMATKTLTAGEFTRGLISGPETPVAHPESDRQMNSSVLGVSGSMRREMLLERLPYMAKMLQTNQRQTPASRPKLREDLEKVTSFSSVGLGPNMQSGADEEDGLDDWAAKHGTNTQSVFPSRRSKPFVAKGAAEAKAQQRQGLRGASATEVSEVGIADLVLVDDDIEDFE</sequence>
<feature type="region of interest" description="Disordered" evidence="8">
    <location>
        <begin position="514"/>
        <end position="534"/>
    </location>
</feature>
<comment type="similarity">
    <text evidence="2">Belongs to the rad17/RAD24 family.</text>
</comment>
<dbReference type="Proteomes" id="UP001360953">
    <property type="component" value="Unassembled WGS sequence"/>
</dbReference>
<accession>A0ABR1LZU3</accession>
<organism evidence="10 11">
    <name type="scientific">Phyllosticta citribraziliensis</name>
    <dbReference type="NCBI Taxonomy" id="989973"/>
    <lineage>
        <taxon>Eukaryota</taxon>
        <taxon>Fungi</taxon>
        <taxon>Dikarya</taxon>
        <taxon>Ascomycota</taxon>
        <taxon>Pezizomycotina</taxon>
        <taxon>Dothideomycetes</taxon>
        <taxon>Dothideomycetes incertae sedis</taxon>
        <taxon>Botryosphaeriales</taxon>
        <taxon>Phyllostictaceae</taxon>
        <taxon>Phyllosticta</taxon>
    </lineage>
</organism>
<feature type="compositionally biased region" description="Acidic residues" evidence="8">
    <location>
        <begin position="100"/>
        <end position="113"/>
    </location>
</feature>
<keyword evidence="11" id="KW-1185">Reference proteome</keyword>
<evidence type="ECO:0000256" key="4">
    <source>
        <dbReference type="ARBA" id="ARBA00022763"/>
    </source>
</evidence>
<feature type="compositionally biased region" description="Low complexity" evidence="8">
    <location>
        <begin position="73"/>
        <end position="82"/>
    </location>
</feature>
<reference evidence="10 11" key="1">
    <citation type="submission" date="2024-04" db="EMBL/GenBank/DDBJ databases">
        <title>Phyllosticta paracitricarpa is synonymous to the EU quarantine fungus P. citricarpa based on phylogenomic analyses.</title>
        <authorList>
            <consortium name="Lawrence Berkeley National Laboratory"/>
            <person name="Van ingen-buijs V.A."/>
            <person name="Van westerhoven A.C."/>
            <person name="Haridas S."/>
            <person name="Skiadas P."/>
            <person name="Martin F."/>
            <person name="Groenewald J.Z."/>
            <person name="Crous P.W."/>
            <person name="Seidl M.F."/>
        </authorList>
    </citation>
    <scope>NUCLEOTIDE SEQUENCE [LARGE SCALE GENOMIC DNA]</scope>
    <source>
        <strain evidence="10 11">CPC 17464</strain>
    </source>
</reference>
<protein>
    <submittedName>
        <fullName evidence="10">Rad17 cell cycle checkpoint protein-domain-containing protein</fullName>
    </submittedName>
</protein>
<comment type="caution">
    <text evidence="10">The sequence shown here is derived from an EMBL/GenBank/DDBJ whole genome shotgun (WGS) entry which is preliminary data.</text>
</comment>
<feature type="region of interest" description="Disordered" evidence="8">
    <location>
        <begin position="1"/>
        <end position="177"/>
    </location>
</feature>
<evidence type="ECO:0000256" key="3">
    <source>
        <dbReference type="ARBA" id="ARBA00022741"/>
    </source>
</evidence>
<dbReference type="Pfam" id="PF25812">
    <property type="entry name" value="RAD24_helical"/>
    <property type="match status" value="1"/>
</dbReference>
<gene>
    <name evidence="10" type="ORF">J3D65DRAFT_616281</name>
</gene>
<dbReference type="PANTHER" id="PTHR12172">
    <property type="entry name" value="CELL CYCLE CHECKPOINT PROTEIN RAD17"/>
    <property type="match status" value="1"/>
</dbReference>
<proteinExistence type="inferred from homology"/>
<keyword evidence="4" id="KW-0227">DNA damage</keyword>
<keyword evidence="5" id="KW-0067">ATP-binding</keyword>
<dbReference type="InterPro" id="IPR057927">
    <property type="entry name" value="RAD24-like_helical"/>
</dbReference>
<evidence type="ECO:0000256" key="1">
    <source>
        <dbReference type="ARBA" id="ARBA00004123"/>
    </source>
</evidence>
<evidence type="ECO:0000313" key="10">
    <source>
        <dbReference type="EMBL" id="KAK7540715.1"/>
    </source>
</evidence>
<dbReference type="InterPro" id="IPR027417">
    <property type="entry name" value="P-loop_NTPase"/>
</dbReference>
<dbReference type="InterPro" id="IPR004582">
    <property type="entry name" value="Checkpoint_prot_Rad17_Rad24"/>
</dbReference>
<evidence type="ECO:0000313" key="11">
    <source>
        <dbReference type="Proteomes" id="UP001360953"/>
    </source>
</evidence>
<feature type="domain" description="Checkpoint protein RAD24-like helical bundle" evidence="9">
    <location>
        <begin position="496"/>
        <end position="624"/>
    </location>
</feature>
<dbReference type="Pfam" id="PF03215">
    <property type="entry name" value="Rad17"/>
    <property type="match status" value="1"/>
</dbReference>
<feature type="compositionally biased region" description="Polar residues" evidence="8">
    <location>
        <begin position="155"/>
        <end position="177"/>
    </location>
</feature>
<keyword evidence="7" id="KW-0131">Cell cycle</keyword>
<evidence type="ECO:0000256" key="8">
    <source>
        <dbReference type="SAM" id="MobiDB-lite"/>
    </source>
</evidence>
<evidence type="ECO:0000256" key="6">
    <source>
        <dbReference type="ARBA" id="ARBA00023242"/>
    </source>
</evidence>
<dbReference type="GeneID" id="92032339"/>
<feature type="compositionally biased region" description="Low complexity" evidence="8">
    <location>
        <begin position="21"/>
        <end position="37"/>
    </location>
</feature>